<reference evidence="1 2" key="1">
    <citation type="submission" date="2019-03" db="EMBL/GenBank/DDBJ databases">
        <authorList>
            <person name="Kim M.K.M."/>
        </authorList>
    </citation>
    <scope>NUCLEOTIDE SEQUENCE [LARGE SCALE GENOMIC DNA]</scope>
    <source>
        <strain evidence="1 2">17J68-12</strain>
    </source>
</reference>
<organism evidence="1 2">
    <name type="scientific">Flaviaesturariibacter flavus</name>
    <dbReference type="NCBI Taxonomy" id="2502780"/>
    <lineage>
        <taxon>Bacteria</taxon>
        <taxon>Pseudomonadati</taxon>
        <taxon>Bacteroidota</taxon>
        <taxon>Chitinophagia</taxon>
        <taxon>Chitinophagales</taxon>
        <taxon>Chitinophagaceae</taxon>
        <taxon>Flaviaestuariibacter</taxon>
    </lineage>
</organism>
<dbReference type="Proteomes" id="UP000295334">
    <property type="component" value="Unassembled WGS sequence"/>
</dbReference>
<comment type="caution">
    <text evidence="1">The sequence shown here is derived from an EMBL/GenBank/DDBJ whole genome shotgun (WGS) entry which is preliminary data.</text>
</comment>
<gene>
    <name evidence="1" type="ORF">EPD60_00445</name>
</gene>
<sequence length="119" mass="13369">MACSKHSGDVEPTDDIIPVATLDIAQPTAGGTYRNGDTVRFVATAISTENIHGYDVFVRKANDTANIWFEHIHDHNDTLRINAYWINDRTAPQSMEANFTLYLDHDGHLLKKSVPFQVQ</sequence>
<accession>A0A4R1BR21</accession>
<evidence type="ECO:0000313" key="2">
    <source>
        <dbReference type="Proteomes" id="UP000295334"/>
    </source>
</evidence>
<dbReference type="OrthoDB" id="683542at2"/>
<evidence type="ECO:0000313" key="1">
    <source>
        <dbReference type="EMBL" id="TCJ19625.1"/>
    </source>
</evidence>
<evidence type="ECO:0008006" key="3">
    <source>
        <dbReference type="Google" id="ProtNLM"/>
    </source>
</evidence>
<dbReference type="AlphaFoldDB" id="A0A4R1BR21"/>
<dbReference type="RefSeq" id="WP_131445596.1">
    <property type="nucleotide sequence ID" value="NZ_SJZI01000001.1"/>
</dbReference>
<proteinExistence type="predicted"/>
<dbReference type="EMBL" id="SJZI01000001">
    <property type="protein sequence ID" value="TCJ19625.1"/>
    <property type="molecule type" value="Genomic_DNA"/>
</dbReference>
<keyword evidence="2" id="KW-1185">Reference proteome</keyword>
<protein>
    <recommendedName>
        <fullName evidence="3">DUF4625 domain-containing protein</fullName>
    </recommendedName>
</protein>
<name>A0A4R1BR21_9BACT</name>